<dbReference type="EMBL" id="JAKNSF020000011">
    <property type="protein sequence ID" value="KAK7735969.1"/>
    <property type="molecule type" value="Genomic_DNA"/>
</dbReference>
<sequence length="76" mass="8273">MARGHDFLIVTEIPVAILDEFVPNIGTDNPSEKIIWKVVAAKCTYPYDLISLALSPGTEFLATSVFGRVQDPAPVL</sequence>
<evidence type="ECO:0000313" key="2">
    <source>
        <dbReference type="Proteomes" id="UP001430848"/>
    </source>
</evidence>
<evidence type="ECO:0000313" key="1">
    <source>
        <dbReference type="EMBL" id="KAK7735969.1"/>
    </source>
</evidence>
<name>A0ABR1PG18_DIAER</name>
<organism evidence="1 2">
    <name type="scientific">Diaporthe eres</name>
    <name type="common">Phomopsis oblonga</name>
    <dbReference type="NCBI Taxonomy" id="83184"/>
    <lineage>
        <taxon>Eukaryota</taxon>
        <taxon>Fungi</taxon>
        <taxon>Dikarya</taxon>
        <taxon>Ascomycota</taxon>
        <taxon>Pezizomycotina</taxon>
        <taxon>Sordariomycetes</taxon>
        <taxon>Sordariomycetidae</taxon>
        <taxon>Diaporthales</taxon>
        <taxon>Diaporthaceae</taxon>
        <taxon>Diaporthe</taxon>
        <taxon>Diaporthe eres species complex</taxon>
    </lineage>
</organism>
<gene>
    <name evidence="1" type="ORF">SLS63_003487</name>
</gene>
<keyword evidence="2" id="KW-1185">Reference proteome</keyword>
<comment type="caution">
    <text evidence="1">The sequence shown here is derived from an EMBL/GenBank/DDBJ whole genome shotgun (WGS) entry which is preliminary data.</text>
</comment>
<dbReference type="Proteomes" id="UP001430848">
    <property type="component" value="Unassembled WGS sequence"/>
</dbReference>
<protein>
    <submittedName>
        <fullName evidence="1">Uncharacterized protein</fullName>
    </submittedName>
</protein>
<proteinExistence type="predicted"/>
<reference evidence="1 2" key="1">
    <citation type="submission" date="2024-02" db="EMBL/GenBank/DDBJ databases">
        <title>De novo assembly and annotation of 12 fungi associated with fruit tree decline syndrome in Ontario, Canada.</title>
        <authorList>
            <person name="Sulman M."/>
            <person name="Ellouze W."/>
            <person name="Ilyukhin E."/>
        </authorList>
    </citation>
    <scope>NUCLEOTIDE SEQUENCE [LARGE SCALE GENOMIC DNA]</scope>
    <source>
        <strain evidence="1 2">M169</strain>
    </source>
</reference>
<accession>A0ABR1PG18</accession>